<dbReference type="InterPro" id="IPR018193">
    <property type="entry name" value="Glyc_kinase_flavodox-like_fold"/>
</dbReference>
<evidence type="ECO:0000256" key="1">
    <source>
        <dbReference type="ARBA" id="ARBA00006284"/>
    </source>
</evidence>
<evidence type="ECO:0000256" key="3">
    <source>
        <dbReference type="ARBA" id="ARBA00022777"/>
    </source>
</evidence>
<evidence type="ECO:0000313" key="6">
    <source>
        <dbReference type="Proteomes" id="UP000886841"/>
    </source>
</evidence>
<dbReference type="SUPFAM" id="SSF110738">
    <property type="entry name" value="Glycerate kinase I"/>
    <property type="match status" value="1"/>
</dbReference>
<keyword evidence="2 4" id="KW-0808">Transferase</keyword>
<dbReference type="Gene3D" id="3.90.1510.10">
    <property type="entry name" value="Glycerate kinase, domain 2"/>
    <property type="match status" value="1"/>
</dbReference>
<protein>
    <submittedName>
        <fullName evidence="5">Glycerate kinase</fullName>
    </submittedName>
</protein>
<reference evidence="5" key="2">
    <citation type="journal article" date="2021" name="PeerJ">
        <title>Extensive microbial diversity within the chicken gut microbiome revealed by metagenomics and culture.</title>
        <authorList>
            <person name="Gilroy R."/>
            <person name="Ravi A."/>
            <person name="Getino M."/>
            <person name="Pursley I."/>
            <person name="Horton D.L."/>
            <person name="Alikhan N.F."/>
            <person name="Baker D."/>
            <person name="Gharbi K."/>
            <person name="Hall N."/>
            <person name="Watson M."/>
            <person name="Adriaenssens E.M."/>
            <person name="Foster-Nyarko E."/>
            <person name="Jarju S."/>
            <person name="Secka A."/>
            <person name="Antonio M."/>
            <person name="Oren A."/>
            <person name="Chaudhuri R.R."/>
            <person name="La Ragione R."/>
            <person name="Hildebrand F."/>
            <person name="Pallen M.J."/>
        </authorList>
    </citation>
    <scope>NUCLEOTIDE SEQUENCE</scope>
    <source>
        <strain evidence="5">ChiSxjej1B13-7041</strain>
    </source>
</reference>
<dbReference type="Proteomes" id="UP000886841">
    <property type="component" value="Unassembled WGS sequence"/>
</dbReference>
<comment type="similarity">
    <text evidence="1 4">Belongs to the glycerate kinase type-1 family.</text>
</comment>
<sequence>MKIVIAMDSFKGSLTSLEAGEAVAEGIRAVDPGTELQVCPLADGGEGTVEVLAKGPGGRLESVKVRGPLGEEINCRYGILRGRNRGGTKEEGPTAVVEMAEAAGLPLVPADKRNPLYTSTWGVGQIIRHALDQGCRRFLVGLGGSATNDGGAGMLQALGFALLDSRGEPIGPGAWGLRELALIRTEKALPELAECTFRAACDVENVLCGDQGCSAVFGPQKGADGEMIRQMDRWLERYAALVKRTFPEADPSQPGAGAAGGLGFAISACLGGRLEPGVKIVLEETGMEEYLREADLVFTGEGRMDSQTALGKAPAGLAALAKKYKKPVVALAGSVEDGPADGRWGDIDAVFPVLRRIQTLEEAMGKGQAERNLRETAAQVYRLWLTARES</sequence>
<name>A0A9D1JEL9_9FIRM</name>
<comment type="caution">
    <text evidence="5">The sequence shown here is derived from an EMBL/GenBank/DDBJ whole genome shotgun (WGS) entry which is preliminary data.</text>
</comment>
<gene>
    <name evidence="5" type="ORF">IAB98_01280</name>
</gene>
<dbReference type="Gene3D" id="3.40.50.10350">
    <property type="entry name" value="Glycerate kinase, domain 1"/>
    <property type="match status" value="1"/>
</dbReference>
<dbReference type="Pfam" id="PF02595">
    <property type="entry name" value="Gly_kinase"/>
    <property type="match status" value="1"/>
</dbReference>
<keyword evidence="3 4" id="KW-0418">Kinase</keyword>
<dbReference type="GO" id="GO:0008887">
    <property type="term" value="F:glycerate kinase activity"/>
    <property type="evidence" value="ECO:0007669"/>
    <property type="project" value="UniProtKB-UniRule"/>
</dbReference>
<dbReference type="InterPro" id="IPR036129">
    <property type="entry name" value="Glycerate_kinase_sf"/>
</dbReference>
<dbReference type="PANTHER" id="PTHR21599:SF0">
    <property type="entry name" value="GLYCERATE KINASE"/>
    <property type="match status" value="1"/>
</dbReference>
<accession>A0A9D1JEL9</accession>
<dbReference type="EMBL" id="DVHU01000011">
    <property type="protein sequence ID" value="HIR92038.1"/>
    <property type="molecule type" value="Genomic_DNA"/>
</dbReference>
<dbReference type="InterPro" id="IPR018197">
    <property type="entry name" value="Glycerate_kinase_RE-like"/>
</dbReference>
<dbReference type="GO" id="GO:0031388">
    <property type="term" value="P:organic acid phosphorylation"/>
    <property type="evidence" value="ECO:0007669"/>
    <property type="project" value="UniProtKB-UniRule"/>
</dbReference>
<dbReference type="PANTHER" id="PTHR21599">
    <property type="entry name" value="GLYCERATE KINASE"/>
    <property type="match status" value="1"/>
</dbReference>
<dbReference type="InterPro" id="IPR004381">
    <property type="entry name" value="Glycerate_kinase"/>
</dbReference>
<evidence type="ECO:0000256" key="2">
    <source>
        <dbReference type="ARBA" id="ARBA00022679"/>
    </source>
</evidence>
<reference evidence="5" key="1">
    <citation type="submission" date="2020-10" db="EMBL/GenBank/DDBJ databases">
        <authorList>
            <person name="Gilroy R."/>
        </authorList>
    </citation>
    <scope>NUCLEOTIDE SEQUENCE</scope>
    <source>
        <strain evidence="5">ChiSxjej1B13-7041</strain>
    </source>
</reference>
<evidence type="ECO:0000313" key="5">
    <source>
        <dbReference type="EMBL" id="HIR92038.1"/>
    </source>
</evidence>
<dbReference type="AlphaFoldDB" id="A0A9D1JEL9"/>
<dbReference type="NCBIfam" id="TIGR00045">
    <property type="entry name" value="glycerate kinase"/>
    <property type="match status" value="1"/>
</dbReference>
<organism evidence="5 6">
    <name type="scientific">Candidatus Egerieimonas intestinavium</name>
    <dbReference type="NCBI Taxonomy" id="2840777"/>
    <lineage>
        <taxon>Bacteria</taxon>
        <taxon>Bacillati</taxon>
        <taxon>Bacillota</taxon>
        <taxon>Clostridia</taxon>
        <taxon>Lachnospirales</taxon>
        <taxon>Lachnospiraceae</taxon>
        <taxon>Lachnospiraceae incertae sedis</taxon>
        <taxon>Candidatus Egerieimonas</taxon>
    </lineage>
</organism>
<dbReference type="PIRSF" id="PIRSF006078">
    <property type="entry name" value="GlxK"/>
    <property type="match status" value="1"/>
</dbReference>
<proteinExistence type="inferred from homology"/>
<evidence type="ECO:0000256" key="4">
    <source>
        <dbReference type="PIRNR" id="PIRNR006078"/>
    </source>
</evidence>